<dbReference type="GO" id="GO:0005886">
    <property type="term" value="C:plasma membrane"/>
    <property type="evidence" value="ECO:0007669"/>
    <property type="project" value="UniProtKB-SubCell"/>
</dbReference>
<dbReference type="PROSITE" id="PS50853">
    <property type="entry name" value="FN3"/>
    <property type="match status" value="1"/>
</dbReference>
<reference evidence="28" key="1">
    <citation type="journal article" date="2004" name="Nature">
        <title>Genome sequence of the Brown Norway rat yields insights into mammalian evolution.</title>
        <authorList>
            <consortium name="Rat Genome Sequencing Project Consortium"/>
            <person name="Gibbs R.A."/>
            <person name="Weinstock G.M."/>
            <person name="Metzker M.L."/>
            <person name="Muzny D.M."/>
            <person name="Sodergren E.J."/>
            <person name="Scherer S."/>
            <person name="Scott G."/>
            <person name="Steffen D."/>
            <person name="Worley K.C."/>
            <person name="Burch P.E."/>
            <person name="Okwuonu G."/>
            <person name="Hines S."/>
            <person name="Lewis L."/>
            <person name="Deramo C."/>
            <person name="Delgado O."/>
            <person name="Dugan-Rocha S."/>
            <person name="Miner G."/>
            <person name="Morgan M."/>
            <person name="Hawes A."/>
            <person name="Gill R."/>
            <person name="Holt R.A."/>
            <person name="Adams M.D."/>
            <person name="Amanatides P.G."/>
            <person name="Baden-Tillson H."/>
            <person name="Barnstead M."/>
            <person name="Chin S."/>
            <person name="Evans C.A."/>
            <person name="Ferriera S."/>
            <person name="Fosler C."/>
            <person name="Glodek A."/>
            <person name="Gu Z."/>
            <person name="Jennings D."/>
            <person name="Kraft C.L."/>
            <person name="Nguyen T."/>
            <person name="Pfannkoch C.M."/>
            <person name="Sitter C."/>
            <person name="Sutton G.G."/>
            <person name="Venter J.C."/>
            <person name="Woodage T."/>
            <person name="Smith D."/>
            <person name="Lee H.-M."/>
            <person name="Gustafson E."/>
            <person name="Cahill P."/>
            <person name="Kana A."/>
            <person name="Doucette-Stamm L."/>
            <person name="Weinstock K."/>
            <person name="Fechtel K."/>
            <person name="Weiss R.B."/>
            <person name="Dunn D.M."/>
            <person name="Green E.D."/>
            <person name="Blakesley R.W."/>
            <person name="Bouffard G.G."/>
            <person name="De Jong P.J."/>
            <person name="Osoegawa K."/>
            <person name="Zhu B."/>
            <person name="Marra M."/>
            <person name="Schein J."/>
            <person name="Bosdet I."/>
            <person name="Fjell C."/>
            <person name="Jones S."/>
            <person name="Krzywinski M."/>
            <person name="Mathewson C."/>
            <person name="Siddiqui A."/>
            <person name="Wye N."/>
            <person name="McPherson J."/>
            <person name="Zhao S."/>
            <person name="Fraser C.M."/>
            <person name="Shetty J."/>
            <person name="Shatsman S."/>
            <person name="Geer K."/>
            <person name="Chen Y."/>
            <person name="Abramzon S."/>
            <person name="Nierman W.C."/>
            <person name="Havlak P.H."/>
            <person name="Chen R."/>
            <person name="Durbin K.J."/>
            <person name="Egan A."/>
            <person name="Ren Y."/>
            <person name="Song X.-Z."/>
            <person name="Li B."/>
            <person name="Liu Y."/>
            <person name="Qin X."/>
            <person name="Cawley S."/>
            <person name="Cooney A.J."/>
            <person name="D'Souza L.M."/>
            <person name="Martin K."/>
            <person name="Wu J.Q."/>
            <person name="Gonzalez-Garay M.L."/>
            <person name="Jackson A.R."/>
            <person name="Kalafus K.J."/>
            <person name="McLeod M.P."/>
            <person name="Milosavljevic A."/>
            <person name="Virk D."/>
            <person name="Volkov A."/>
            <person name="Wheeler D.A."/>
            <person name="Zhang Z."/>
            <person name="Bailey J.A."/>
            <person name="Eichler E.E."/>
            <person name="Tuzun E."/>
            <person name="Birney E."/>
            <person name="Mongin E."/>
            <person name="Ureta-Vidal A."/>
            <person name="Woodwark C."/>
            <person name="Zdobnov E."/>
            <person name="Bork P."/>
            <person name="Suyama M."/>
            <person name="Torrents D."/>
            <person name="Alexandersson M."/>
            <person name="Trask B.J."/>
            <person name="Young J.M."/>
            <person name="Huang H."/>
            <person name="Wang H."/>
            <person name="Xing H."/>
            <person name="Daniels S."/>
            <person name="Gietzen D."/>
            <person name="Schmidt J."/>
            <person name="Stevens K."/>
            <person name="Vitt U."/>
            <person name="Wingrove J."/>
            <person name="Camara F."/>
            <person name="Mar Alba M."/>
            <person name="Abril J.F."/>
            <person name="Guigo R."/>
            <person name="Smit A."/>
            <person name="Dubchak I."/>
            <person name="Rubin E.M."/>
            <person name="Couronne O."/>
            <person name="Poliakov A."/>
            <person name="Huebner N."/>
            <person name="Ganten D."/>
            <person name="Goesele C."/>
            <person name="Hummel O."/>
            <person name="Kreitler T."/>
            <person name="Lee Y.-A."/>
            <person name="Monti J."/>
            <person name="Schulz H."/>
            <person name="Zimdahl H."/>
            <person name="Himmelbauer H."/>
            <person name="Lehrach H."/>
            <person name="Jacob H.J."/>
            <person name="Bromberg S."/>
            <person name="Gullings-Handley J."/>
            <person name="Jensen-Seaman M.I."/>
            <person name="Kwitek A.E."/>
            <person name="Lazar J."/>
            <person name="Pasko D."/>
            <person name="Tonellato P.J."/>
            <person name="Twigger S."/>
            <person name="Ponting C.P."/>
            <person name="Duarte J.M."/>
            <person name="Rice S."/>
            <person name="Goodstadt L."/>
            <person name="Beatson S.A."/>
            <person name="Emes R.D."/>
            <person name="Winter E.E."/>
            <person name="Webber C."/>
            <person name="Brandt P."/>
            <person name="Nyakatura G."/>
            <person name="Adetobi M."/>
            <person name="Chiaromonte F."/>
            <person name="Elnitski L."/>
            <person name="Eswara P."/>
            <person name="Hardison R.C."/>
            <person name="Hou M."/>
            <person name="Kolbe D."/>
            <person name="Makova K."/>
            <person name="Miller W."/>
            <person name="Nekrutenko A."/>
            <person name="Riemer C."/>
            <person name="Schwartz S."/>
            <person name="Taylor J."/>
            <person name="Yang S."/>
            <person name="Zhang Y."/>
            <person name="Lindpaintner K."/>
            <person name="Andrews T.D."/>
            <person name="Caccamo M."/>
            <person name="Clamp M."/>
            <person name="Clarke L."/>
            <person name="Curwen V."/>
            <person name="Durbin R.M."/>
            <person name="Eyras E."/>
            <person name="Searle S.M."/>
            <person name="Cooper G.M."/>
            <person name="Batzoglou S."/>
            <person name="Brudno M."/>
            <person name="Sidow A."/>
            <person name="Stone E.A."/>
            <person name="Payseur B.A."/>
            <person name="Bourque G."/>
            <person name="Lopez-Otin C."/>
            <person name="Puente X.S."/>
            <person name="Chakrabarti K."/>
            <person name="Chatterji S."/>
            <person name="Dewey C."/>
            <person name="Pachter L."/>
            <person name="Bray N."/>
            <person name="Yap V.B."/>
            <person name="Caspi A."/>
            <person name="Tesler G."/>
            <person name="Pevzner P.A."/>
            <person name="Haussler D."/>
            <person name="Roskin K.M."/>
            <person name="Baertsch R."/>
            <person name="Clawson H."/>
            <person name="Furey T.S."/>
            <person name="Hinrichs A.S."/>
            <person name="Karolchik D."/>
            <person name="Kent W.J."/>
            <person name="Rosenbloom K.R."/>
            <person name="Trumbower H."/>
            <person name="Weirauch M."/>
            <person name="Cooper D.N."/>
            <person name="Stenson P.D."/>
            <person name="Ma B."/>
            <person name="Brent M."/>
            <person name="Arumugam M."/>
            <person name="Shteynberg D."/>
            <person name="Copley R.R."/>
            <person name="Taylor M.S."/>
            <person name="Riethman H."/>
            <person name="Mudunuri U."/>
            <person name="Peterson J."/>
            <person name="Guyer M."/>
            <person name="Felsenfeld A."/>
            <person name="Old S."/>
            <person name="Mockrin S."/>
            <person name="Collins F.S."/>
        </authorList>
    </citation>
    <scope>NUCLEOTIDE SEQUENCE [LARGE SCALE GENOMIC DNA]</scope>
    <source>
        <strain evidence="28">Brown Norway</strain>
    </source>
</reference>
<evidence type="ECO:0000256" key="25">
    <source>
        <dbReference type="SAM" id="MobiDB-lite"/>
    </source>
</evidence>
<keyword evidence="6" id="KW-0217">Developmental protein</keyword>
<organism evidence="28 29">
    <name type="scientific">Rattus norvegicus</name>
    <name type="common">Rat</name>
    <dbReference type="NCBI Taxonomy" id="10116"/>
    <lineage>
        <taxon>Eukaryota</taxon>
        <taxon>Metazoa</taxon>
        <taxon>Chordata</taxon>
        <taxon>Craniata</taxon>
        <taxon>Vertebrata</taxon>
        <taxon>Euteleostomi</taxon>
        <taxon>Mammalia</taxon>
        <taxon>Eutheria</taxon>
        <taxon>Euarchontoglires</taxon>
        <taxon>Glires</taxon>
        <taxon>Rodentia</taxon>
        <taxon>Myomorpha</taxon>
        <taxon>Muroidea</taxon>
        <taxon>Muridae</taxon>
        <taxon>Murinae</taxon>
        <taxon>Rattus</taxon>
    </lineage>
</organism>
<keyword evidence="7" id="KW-1003">Cell membrane</keyword>
<dbReference type="SMART" id="SM00082">
    <property type="entry name" value="LRRCT"/>
    <property type="match status" value="1"/>
</dbReference>
<evidence type="ECO:0000256" key="14">
    <source>
        <dbReference type="ARBA" id="ARBA00022824"/>
    </source>
</evidence>
<dbReference type="InterPro" id="IPR000483">
    <property type="entry name" value="Cys-rich_flank_reg_C"/>
</dbReference>
<name>A0A0H2UHD5_RAT</name>
<dbReference type="PANTHER" id="PTHR45712:SF12">
    <property type="entry name" value="LEUCINE-RICH REPEAT TRANSMEMBRANE PROTEIN FLRT3"/>
    <property type="match status" value="1"/>
</dbReference>
<dbReference type="PANTHER" id="PTHR45712">
    <property type="entry name" value="AGAP008170-PA"/>
    <property type="match status" value="1"/>
</dbReference>
<dbReference type="GeneTree" id="ENSGT00940000159704"/>
<keyword evidence="17" id="KW-1133">Transmembrane helix</keyword>
<keyword evidence="19" id="KW-1015">Disulfide bond</keyword>
<evidence type="ECO:0000313" key="30">
    <source>
        <dbReference type="RGD" id="1566005"/>
    </source>
</evidence>
<evidence type="ECO:0000256" key="1">
    <source>
        <dbReference type="ARBA" id="ARBA00004162"/>
    </source>
</evidence>
<dbReference type="Pfam" id="PF13855">
    <property type="entry name" value="LRR_8"/>
    <property type="match status" value="2"/>
</dbReference>
<protein>
    <recommendedName>
        <fullName evidence="24">Leucine-rich repeat transmembrane protein FLRT3</fullName>
    </recommendedName>
</protein>
<proteinExistence type="predicted"/>
<dbReference type="EMBL" id="AABR07054004">
    <property type="status" value="NOT_ANNOTATED_CDS"/>
    <property type="molecule type" value="Genomic_DNA"/>
</dbReference>
<accession>A0A0H2UHD5</accession>
<dbReference type="GO" id="GO:0005925">
    <property type="term" value="C:focal adhesion"/>
    <property type="evidence" value="ECO:0007669"/>
    <property type="project" value="UniProtKB-SubCell"/>
</dbReference>
<evidence type="ECO:0000256" key="20">
    <source>
        <dbReference type="ARBA" id="ARBA00023180"/>
    </source>
</evidence>
<feature type="chain" id="PRO_5002599226" description="Leucine-rich repeat transmembrane protein FLRT3" evidence="26">
    <location>
        <begin position="29"/>
        <end position="543"/>
    </location>
</feature>
<keyword evidence="9" id="KW-0770">Synapse</keyword>
<dbReference type="VEuPathDB" id="HostDB:ENSRNOG00000004874"/>
<dbReference type="FunFam" id="3.80.10.10:FF:000043">
    <property type="entry name" value="Leucine-rich repeat transmembrane protein FLRT3"/>
    <property type="match status" value="1"/>
</dbReference>
<keyword evidence="10" id="KW-0433">Leucine-rich repeat</keyword>
<keyword evidence="13" id="KW-0677">Repeat</keyword>
<dbReference type="CTD" id="23767"/>
<dbReference type="InterPro" id="IPR000372">
    <property type="entry name" value="LRRNT"/>
</dbReference>
<evidence type="ECO:0000256" key="2">
    <source>
        <dbReference type="ARBA" id="ARBA00004246"/>
    </source>
</evidence>
<evidence type="ECO:0000256" key="26">
    <source>
        <dbReference type="SAM" id="SignalP"/>
    </source>
</evidence>
<feature type="domain" description="Fibronectin type-III" evidence="27">
    <location>
        <begin position="405"/>
        <end position="504"/>
    </location>
</feature>
<dbReference type="Pfam" id="PF01462">
    <property type="entry name" value="LRRNT"/>
    <property type="match status" value="1"/>
</dbReference>
<dbReference type="GO" id="GO:0007155">
    <property type="term" value="P:cell adhesion"/>
    <property type="evidence" value="ECO:0007669"/>
    <property type="project" value="UniProtKB-KW"/>
</dbReference>
<evidence type="ECO:0000256" key="8">
    <source>
        <dbReference type="ARBA" id="ARBA00022525"/>
    </source>
</evidence>
<keyword evidence="9" id="KW-0771">Synaptosome</keyword>
<evidence type="ECO:0000256" key="24">
    <source>
        <dbReference type="ARBA" id="ARBA00039161"/>
    </source>
</evidence>
<dbReference type="Bgee" id="ENSRNOG00000004874">
    <property type="expression patterns" value="Expressed in lung and 18 other cell types or tissues"/>
</dbReference>
<dbReference type="RefSeq" id="XP_038961529.1">
    <property type="nucleotide sequence ID" value="XM_039105601.2"/>
</dbReference>
<dbReference type="InterPro" id="IPR001611">
    <property type="entry name" value="Leu-rich_rpt"/>
</dbReference>
<feature type="region of interest" description="Disordered" evidence="25">
    <location>
        <begin position="378"/>
        <end position="405"/>
    </location>
</feature>
<keyword evidence="20" id="KW-0325">Glycoprotein</keyword>
<evidence type="ECO:0000256" key="6">
    <source>
        <dbReference type="ARBA" id="ARBA00022473"/>
    </source>
</evidence>
<evidence type="ECO:0000256" key="9">
    <source>
        <dbReference type="ARBA" id="ARBA00022599"/>
    </source>
</evidence>
<evidence type="ECO:0000256" key="7">
    <source>
        <dbReference type="ARBA" id="ARBA00022475"/>
    </source>
</evidence>
<evidence type="ECO:0000256" key="3">
    <source>
        <dbReference type="ARBA" id="ARBA00004489"/>
    </source>
</evidence>
<keyword evidence="11" id="KW-0812">Transmembrane</keyword>
<evidence type="ECO:0000313" key="29">
    <source>
        <dbReference type="Proteomes" id="UP000002494"/>
    </source>
</evidence>
<dbReference type="InterPro" id="IPR003961">
    <property type="entry name" value="FN3_dom"/>
</dbReference>
<dbReference type="InterPro" id="IPR032675">
    <property type="entry name" value="LRR_dom_sf"/>
</dbReference>
<keyword evidence="18" id="KW-0472">Membrane</keyword>
<dbReference type="Gene3D" id="3.80.10.10">
    <property type="entry name" value="Ribonuclease Inhibitor"/>
    <property type="match status" value="1"/>
</dbReference>
<comment type="subcellular location">
    <subcellularLocation>
        <location evidence="2">Cell junction</location>
        <location evidence="2">Focal adhesion</location>
    </subcellularLocation>
    <subcellularLocation>
        <location evidence="1">Cell membrane</location>
        <topology evidence="1">Single-pass membrane protein</topology>
    </subcellularLocation>
    <subcellularLocation>
        <location evidence="3">Cell projection</location>
        <location evidence="3">Axon</location>
    </subcellularLocation>
    <subcellularLocation>
        <location evidence="23">Cell projection</location>
        <location evidence="23">Growth cone membrane</location>
    </subcellularLocation>
    <subcellularLocation>
        <location evidence="4">Endoplasmic reticulum membrane</location>
    </subcellularLocation>
    <subcellularLocation>
        <location evidence="5">Secreted</location>
    </subcellularLocation>
    <subcellularLocation>
        <location evidence="22">Synapse</location>
        <location evidence="22">Synaptosome</location>
    </subcellularLocation>
</comment>
<keyword evidence="21" id="KW-0966">Cell projection</keyword>
<dbReference type="GO" id="GO:0045202">
    <property type="term" value="C:synapse"/>
    <property type="evidence" value="ECO:0007669"/>
    <property type="project" value="UniProtKB-SubCell"/>
</dbReference>
<keyword evidence="29" id="KW-1185">Reference proteome</keyword>
<dbReference type="InterPro" id="IPR003591">
    <property type="entry name" value="Leu-rich_rpt_typical-subtyp"/>
</dbReference>
<dbReference type="InterPro" id="IPR050333">
    <property type="entry name" value="SLRP"/>
</dbReference>
<dbReference type="RGD" id="1566005">
    <property type="gene designation" value="Flrt3"/>
</dbReference>
<evidence type="ECO:0000256" key="10">
    <source>
        <dbReference type="ARBA" id="ARBA00022614"/>
    </source>
</evidence>
<dbReference type="SMR" id="A0A0H2UHD5"/>
<dbReference type="GO" id="GO:0043005">
    <property type="term" value="C:neuron projection"/>
    <property type="evidence" value="ECO:0007669"/>
    <property type="project" value="UniProtKB-SubCell"/>
</dbReference>
<dbReference type="SMART" id="SM00369">
    <property type="entry name" value="LRR_TYP"/>
    <property type="match status" value="7"/>
</dbReference>
<evidence type="ECO:0000256" key="18">
    <source>
        <dbReference type="ARBA" id="ARBA00023136"/>
    </source>
</evidence>
<evidence type="ECO:0000256" key="23">
    <source>
        <dbReference type="ARBA" id="ARBA00037815"/>
    </source>
</evidence>
<dbReference type="GeneID" id="366205"/>
<dbReference type="SMART" id="SM00013">
    <property type="entry name" value="LRRNT"/>
    <property type="match status" value="1"/>
</dbReference>
<evidence type="ECO:0000313" key="28">
    <source>
        <dbReference type="Ensembl" id="ENSRNOP00000006454"/>
    </source>
</evidence>
<dbReference type="Ensembl" id="ENSRNOT00000006454">
    <property type="protein sequence ID" value="ENSRNOP00000006454"/>
    <property type="gene ID" value="ENSRNOG00000004874"/>
</dbReference>
<evidence type="ECO:0000256" key="5">
    <source>
        <dbReference type="ARBA" id="ARBA00004613"/>
    </source>
</evidence>
<evidence type="ECO:0000256" key="13">
    <source>
        <dbReference type="ARBA" id="ARBA00022737"/>
    </source>
</evidence>
<evidence type="ECO:0000256" key="22">
    <source>
        <dbReference type="ARBA" id="ARBA00034102"/>
    </source>
</evidence>
<dbReference type="Proteomes" id="UP000002494">
    <property type="component" value="Chromosome 3"/>
</dbReference>
<dbReference type="AlphaFoldDB" id="A0A0H2UHD5"/>
<keyword evidence="12 26" id="KW-0732">Signal</keyword>
<gene>
    <name evidence="28 30" type="primary">Flrt3</name>
</gene>
<feature type="compositionally biased region" description="Basic and acidic residues" evidence="25">
    <location>
        <begin position="389"/>
        <end position="401"/>
    </location>
</feature>
<sequence>MISPAWSLFLIGTKIGLFFQVAPLSVMAKSCPSVCRCDAGFIYCNDRSLTSIPVGIPEDATTLYLQNNQINNVGIPSDLKNLLKVQRIYLYHNSLDEFPTNLPKYVKELHLQENNIRTITYDSLSKIPYLEELHLDDNSVSAVSIEEGAFRDSNYLRLLFLSRNHLSTIPGGLPRTIEELRLDDNRISTISSPSLHGLTSLKRLVLDGNLLNNHGLGDKVFFNLVNLTELSLVRNSLTAAPVNLPGTSLRKLYLQDNHINRVPPNAFSYLRQLYRLDMSNNNLSNLPQGIFDDLDNITQLILRNNPWYCGCKMKWVRDWLQSLPVKVNVRGLMCQAPEKVRGMAIKDLSAELFDCKDSGIVSTVQITTAIPNTAYPAQGQWPAPVTKQPDIKNPKLTKDQRTTGSPSRKTILITVKSVTPDTIHISWRLALPMTALRLSWLKLGHSPAFGSITETIVTGERSEYLVTALEPESPYRVCMVPMETSNLYLFDETPVCIETQTAPLRMYNPTTTLNREQEKEPYKNPNLPLAAIIGGAVALILKL</sequence>
<evidence type="ECO:0000256" key="16">
    <source>
        <dbReference type="ARBA" id="ARBA00022949"/>
    </source>
</evidence>
<keyword evidence="8" id="KW-0964">Secreted</keyword>
<evidence type="ECO:0000256" key="21">
    <source>
        <dbReference type="ARBA" id="ARBA00023273"/>
    </source>
</evidence>
<keyword evidence="16" id="KW-0965">Cell junction</keyword>
<reference evidence="28" key="2">
    <citation type="submission" date="2015-06" db="UniProtKB">
        <authorList>
            <consortium name="Ensembl"/>
        </authorList>
    </citation>
    <scope>IDENTIFICATION</scope>
    <source>
        <strain evidence="28">Brown Norway</strain>
    </source>
</reference>
<feature type="signal peptide" evidence="26">
    <location>
        <begin position="1"/>
        <end position="28"/>
    </location>
</feature>
<keyword evidence="14" id="KW-0256">Endoplasmic reticulum</keyword>
<evidence type="ECO:0000256" key="12">
    <source>
        <dbReference type="ARBA" id="ARBA00022729"/>
    </source>
</evidence>
<evidence type="ECO:0000259" key="27">
    <source>
        <dbReference type="PROSITE" id="PS50853"/>
    </source>
</evidence>
<dbReference type="GO" id="GO:0005576">
    <property type="term" value="C:extracellular region"/>
    <property type="evidence" value="ECO:0007669"/>
    <property type="project" value="UniProtKB-SubCell"/>
</dbReference>
<evidence type="ECO:0000256" key="4">
    <source>
        <dbReference type="ARBA" id="ARBA00004586"/>
    </source>
</evidence>
<evidence type="ECO:0000256" key="19">
    <source>
        <dbReference type="ARBA" id="ARBA00023157"/>
    </source>
</evidence>
<keyword evidence="15" id="KW-0130">Cell adhesion</keyword>
<dbReference type="PROSITE" id="PS51450">
    <property type="entry name" value="LRR"/>
    <property type="match status" value="1"/>
</dbReference>
<evidence type="ECO:0000256" key="15">
    <source>
        <dbReference type="ARBA" id="ARBA00022889"/>
    </source>
</evidence>
<evidence type="ECO:0000256" key="11">
    <source>
        <dbReference type="ARBA" id="ARBA00022692"/>
    </source>
</evidence>
<dbReference type="GO" id="GO:0005789">
    <property type="term" value="C:endoplasmic reticulum membrane"/>
    <property type="evidence" value="ECO:0007669"/>
    <property type="project" value="UniProtKB-SubCell"/>
</dbReference>
<evidence type="ECO:0000256" key="17">
    <source>
        <dbReference type="ARBA" id="ARBA00022989"/>
    </source>
</evidence>
<dbReference type="SUPFAM" id="SSF52058">
    <property type="entry name" value="L domain-like"/>
    <property type="match status" value="2"/>
</dbReference>